<dbReference type="InterPro" id="IPR054663">
    <property type="entry name" value="FraC"/>
</dbReference>
<dbReference type="NCBIfam" id="NF045624">
    <property type="entry name" value="filament_FraC"/>
    <property type="match status" value="1"/>
</dbReference>
<evidence type="ECO:0000313" key="3">
    <source>
        <dbReference type="Proteomes" id="UP000757435"/>
    </source>
</evidence>
<organism evidence="2 3">
    <name type="scientific">Drouetiella hepatica Uher 2000/2452</name>
    <dbReference type="NCBI Taxonomy" id="904376"/>
    <lineage>
        <taxon>Bacteria</taxon>
        <taxon>Bacillati</taxon>
        <taxon>Cyanobacteriota</taxon>
        <taxon>Cyanophyceae</taxon>
        <taxon>Oculatellales</taxon>
        <taxon>Oculatellaceae</taxon>
        <taxon>Drouetiella</taxon>
    </lineage>
</organism>
<feature type="transmembrane region" description="Helical" evidence="1">
    <location>
        <begin position="12"/>
        <end position="33"/>
    </location>
</feature>
<keyword evidence="1" id="KW-1133">Transmembrane helix</keyword>
<dbReference type="AlphaFoldDB" id="A0A951UK64"/>
<keyword evidence="1" id="KW-0472">Membrane</keyword>
<dbReference type="Proteomes" id="UP000757435">
    <property type="component" value="Unassembled WGS sequence"/>
</dbReference>
<feature type="transmembrane region" description="Helical" evidence="1">
    <location>
        <begin position="174"/>
        <end position="194"/>
    </location>
</feature>
<gene>
    <name evidence="2" type="ORF">KME15_00795</name>
</gene>
<dbReference type="Pfam" id="PF24301">
    <property type="entry name" value="FraC"/>
    <property type="match status" value="1"/>
</dbReference>
<comment type="caution">
    <text evidence="2">The sequence shown here is derived from an EMBL/GenBank/DDBJ whole genome shotgun (WGS) entry which is preliminary data.</text>
</comment>
<proteinExistence type="predicted"/>
<name>A0A951UK64_9CYAN</name>
<reference evidence="2" key="1">
    <citation type="submission" date="2021-05" db="EMBL/GenBank/DDBJ databases">
        <authorList>
            <person name="Pietrasiak N."/>
            <person name="Ward R."/>
            <person name="Stajich J.E."/>
            <person name="Kurbessoian T."/>
        </authorList>
    </citation>
    <scope>NUCLEOTIDE SEQUENCE</scope>
    <source>
        <strain evidence="2">UHER 2000/2452</strain>
    </source>
</reference>
<accession>A0A951UK64</accession>
<feature type="transmembrane region" description="Helical" evidence="1">
    <location>
        <begin position="97"/>
        <end position="124"/>
    </location>
</feature>
<reference evidence="2" key="2">
    <citation type="journal article" date="2022" name="Microbiol. Resour. Announc.">
        <title>Metagenome Sequencing to Explore Phylogenomics of Terrestrial Cyanobacteria.</title>
        <authorList>
            <person name="Ward R.D."/>
            <person name="Stajich J.E."/>
            <person name="Johansen J.R."/>
            <person name="Huntemann M."/>
            <person name="Clum A."/>
            <person name="Foster B."/>
            <person name="Foster B."/>
            <person name="Roux S."/>
            <person name="Palaniappan K."/>
            <person name="Varghese N."/>
            <person name="Mukherjee S."/>
            <person name="Reddy T.B.K."/>
            <person name="Daum C."/>
            <person name="Copeland A."/>
            <person name="Chen I.A."/>
            <person name="Ivanova N.N."/>
            <person name="Kyrpides N.C."/>
            <person name="Shapiro N."/>
            <person name="Eloe-Fadrosh E.A."/>
            <person name="Pietrasiak N."/>
        </authorList>
    </citation>
    <scope>NUCLEOTIDE SEQUENCE</scope>
    <source>
        <strain evidence="2">UHER 2000/2452</strain>
    </source>
</reference>
<dbReference type="EMBL" id="JAHHHD010000001">
    <property type="protein sequence ID" value="MBW4657186.1"/>
    <property type="molecule type" value="Genomic_DNA"/>
</dbReference>
<keyword evidence="1" id="KW-0812">Transmembrane</keyword>
<sequence length="203" mass="22772">MFPDSFPNIVPLRAIVLQSLFLLMAIAIEATVIHRQLKMAPKPSIYYAAAINLLCVVLGWLALFIFLDIADILPPGIQVPLISFIFFDQWSSETATLLIVACFIIFFVSIGIKLLGLLGLRLLLEFDKKPDEKKPDEKKLDEPPPLALEETAPEAKPSIFRELRQEPNPFRSEIATILFANAWSYSAILLTLMIRQALLIAPL</sequence>
<feature type="transmembrane region" description="Helical" evidence="1">
    <location>
        <begin position="45"/>
        <end position="67"/>
    </location>
</feature>
<protein>
    <submittedName>
        <fullName evidence="2">Copper transporter family protein</fullName>
    </submittedName>
</protein>
<evidence type="ECO:0000256" key="1">
    <source>
        <dbReference type="SAM" id="Phobius"/>
    </source>
</evidence>
<evidence type="ECO:0000313" key="2">
    <source>
        <dbReference type="EMBL" id="MBW4657186.1"/>
    </source>
</evidence>